<reference evidence="4 5" key="1">
    <citation type="submission" date="2020-03" db="EMBL/GenBank/DDBJ databases">
        <title>Soil Listeria distribution.</title>
        <authorList>
            <person name="Liao J."/>
            <person name="Wiedmann M."/>
        </authorList>
    </citation>
    <scope>NUCLEOTIDE SEQUENCE [LARGE SCALE GENOMIC DNA]</scope>
    <source>
        <strain evidence="2 4">FSL L7-0978</strain>
        <strain evidence="3 5">FSL L7-0990</strain>
    </source>
</reference>
<dbReference type="Pfam" id="PF08000">
    <property type="entry name" value="bPH_1"/>
    <property type="match status" value="1"/>
</dbReference>
<accession>A0A7X0XYM0</accession>
<proteinExistence type="predicted"/>
<evidence type="ECO:0000313" key="4">
    <source>
        <dbReference type="Proteomes" id="UP000539064"/>
    </source>
</evidence>
<dbReference type="SUPFAM" id="SSF50729">
    <property type="entry name" value="PH domain-like"/>
    <property type="match status" value="1"/>
</dbReference>
<evidence type="ECO:0000313" key="2">
    <source>
        <dbReference type="EMBL" id="MBC1794168.1"/>
    </source>
</evidence>
<name>A0A7X0XYM0_9LIST</name>
<dbReference type="PANTHER" id="PTHR35796">
    <property type="entry name" value="HYPOTHETICAL CYTOSOLIC PROTEIN"/>
    <property type="match status" value="1"/>
</dbReference>
<evidence type="ECO:0000259" key="1">
    <source>
        <dbReference type="Pfam" id="PF08000"/>
    </source>
</evidence>
<organism evidence="2 4">
    <name type="scientific">Listeria booriae</name>
    <dbReference type="NCBI Taxonomy" id="1552123"/>
    <lineage>
        <taxon>Bacteria</taxon>
        <taxon>Bacillati</taxon>
        <taxon>Bacillota</taxon>
        <taxon>Bacilli</taxon>
        <taxon>Bacillales</taxon>
        <taxon>Listeriaceae</taxon>
        <taxon>Listeria</taxon>
    </lineage>
</organism>
<dbReference type="Proteomes" id="UP000539064">
    <property type="component" value="Unassembled WGS sequence"/>
</dbReference>
<dbReference type="EMBL" id="JAARVG010000011">
    <property type="protein sequence ID" value="MBC1794168.1"/>
    <property type="molecule type" value="Genomic_DNA"/>
</dbReference>
<protein>
    <submittedName>
        <fullName evidence="2">PH domain-containing protein</fullName>
    </submittedName>
</protein>
<comment type="caution">
    <text evidence="2">The sequence shown here is derived from an EMBL/GenBank/DDBJ whole genome shotgun (WGS) entry which is preliminary data.</text>
</comment>
<evidence type="ECO:0000313" key="5">
    <source>
        <dbReference type="Proteomes" id="UP000548082"/>
    </source>
</evidence>
<dbReference type="Proteomes" id="UP000548082">
    <property type="component" value="Unassembled WGS sequence"/>
</dbReference>
<dbReference type="PANTHER" id="PTHR35796:SF3">
    <property type="entry name" value="BHLH DOMAIN-CONTAINING PROTEIN"/>
    <property type="match status" value="1"/>
</dbReference>
<dbReference type="CDD" id="cd13225">
    <property type="entry name" value="PH-like_bacteria"/>
    <property type="match status" value="1"/>
</dbReference>
<feature type="domain" description="Bacterial Pleckstrin homology" evidence="1">
    <location>
        <begin position="3"/>
        <end position="123"/>
    </location>
</feature>
<gene>
    <name evidence="2" type="ORF">HCA52_12110</name>
    <name evidence="3" type="ORF">HCA55_03445</name>
</gene>
<sequence>MGFLDKVLGNASTINLDEVRTELEEVLIPSETIISAYKVVRNLLVFTDKRLILIDKQGMTGKKVEYKSIPYKSISRFSVESTGRFDLDVDMKIWISSEAEPSTVINFSKGTPVAEIQQTLAQAILG</sequence>
<dbReference type="RefSeq" id="WP_185487174.1">
    <property type="nucleotide sequence ID" value="NZ_JAARVC010000010.1"/>
</dbReference>
<dbReference type="Gene3D" id="2.30.29.50">
    <property type="entry name" value="Bacterial Pleckstrin homology domain"/>
    <property type="match status" value="1"/>
</dbReference>
<evidence type="ECO:0000313" key="3">
    <source>
        <dbReference type="EMBL" id="MBC1795762.1"/>
    </source>
</evidence>
<dbReference type="EMBL" id="JAARVD010000002">
    <property type="protein sequence ID" value="MBC1795762.1"/>
    <property type="molecule type" value="Genomic_DNA"/>
</dbReference>
<dbReference type="AlphaFoldDB" id="A0A7X0XYM0"/>
<dbReference type="InterPro" id="IPR012544">
    <property type="entry name" value="PHb"/>
</dbReference>
<dbReference type="InterPro" id="IPR037063">
    <property type="entry name" value="PHb_sf"/>
</dbReference>